<organism evidence="2 3">
    <name type="scientific">Artemisia annua</name>
    <name type="common">Sweet wormwood</name>
    <dbReference type="NCBI Taxonomy" id="35608"/>
    <lineage>
        <taxon>Eukaryota</taxon>
        <taxon>Viridiplantae</taxon>
        <taxon>Streptophyta</taxon>
        <taxon>Embryophyta</taxon>
        <taxon>Tracheophyta</taxon>
        <taxon>Spermatophyta</taxon>
        <taxon>Magnoliopsida</taxon>
        <taxon>eudicotyledons</taxon>
        <taxon>Gunneridae</taxon>
        <taxon>Pentapetalae</taxon>
        <taxon>asterids</taxon>
        <taxon>campanulids</taxon>
        <taxon>Asterales</taxon>
        <taxon>Asteraceae</taxon>
        <taxon>Asteroideae</taxon>
        <taxon>Anthemideae</taxon>
        <taxon>Artemisiinae</taxon>
        <taxon>Artemisia</taxon>
    </lineage>
</organism>
<keyword evidence="2" id="KW-0808">Transferase</keyword>
<evidence type="ECO:0000313" key="2">
    <source>
        <dbReference type="EMBL" id="PWA86944.1"/>
    </source>
</evidence>
<sequence length="342" mass="39674">MQGKMFTYVTDNGNKKSKIDRILVSANWMNLWPNASLTALPRTLSDHQPPILNTASHDFGPPPFRFFNSWLMKPGIEEVITNSLHSHQVYGRPDQILKTKLQNLKKDLKEWLHENKHLENQHDNTLISQLEELDDIVDQRDFSDDEMAKWTHTKEQLQAFEKTRSMDLQQKSRAKWVKLGDENSAFFHGYMNNRIARNRINGLEINDTWHTDPPAICDEALHFFKEKFRTVSPSLSGQDLFTGSVGNGAYIRFWIDCWNGNKSLNTSYPDLFKLERNKGCYARDRCTGNGIYSQWEWNWIRPPSTPDGLHQLQQLLSSIQSVNLNDSNDSWNGPMTLLDHTP</sequence>
<keyword evidence="3" id="KW-1185">Reference proteome</keyword>
<feature type="coiled-coil region" evidence="1">
    <location>
        <begin position="94"/>
        <end position="121"/>
    </location>
</feature>
<dbReference type="AlphaFoldDB" id="A0A2U1PMF1"/>
<gene>
    <name evidence="2" type="ORF">CTI12_AA135280</name>
</gene>
<reference evidence="2 3" key="1">
    <citation type="journal article" date="2018" name="Mol. Plant">
        <title>The genome of Artemisia annua provides insight into the evolution of Asteraceae family and artemisinin biosynthesis.</title>
        <authorList>
            <person name="Shen Q."/>
            <person name="Zhang L."/>
            <person name="Liao Z."/>
            <person name="Wang S."/>
            <person name="Yan T."/>
            <person name="Shi P."/>
            <person name="Liu M."/>
            <person name="Fu X."/>
            <person name="Pan Q."/>
            <person name="Wang Y."/>
            <person name="Lv Z."/>
            <person name="Lu X."/>
            <person name="Zhang F."/>
            <person name="Jiang W."/>
            <person name="Ma Y."/>
            <person name="Chen M."/>
            <person name="Hao X."/>
            <person name="Li L."/>
            <person name="Tang Y."/>
            <person name="Lv G."/>
            <person name="Zhou Y."/>
            <person name="Sun X."/>
            <person name="Brodelius P.E."/>
            <person name="Rose J.K.C."/>
            <person name="Tang K."/>
        </authorList>
    </citation>
    <scope>NUCLEOTIDE SEQUENCE [LARGE SCALE GENOMIC DNA]</scope>
    <source>
        <strain evidence="3">cv. Huhao1</strain>
        <tissue evidence="2">Leaf</tissue>
    </source>
</reference>
<keyword evidence="1" id="KW-0175">Coiled coil</keyword>
<comment type="caution">
    <text evidence="2">The sequence shown here is derived from an EMBL/GenBank/DDBJ whole genome shotgun (WGS) entry which is preliminary data.</text>
</comment>
<dbReference type="SUPFAM" id="SSF56219">
    <property type="entry name" value="DNase I-like"/>
    <property type="match status" value="1"/>
</dbReference>
<proteinExistence type="predicted"/>
<accession>A0A2U1PMF1</accession>
<dbReference type="Gene3D" id="3.60.10.10">
    <property type="entry name" value="Endonuclease/exonuclease/phosphatase"/>
    <property type="match status" value="1"/>
</dbReference>
<evidence type="ECO:0000313" key="3">
    <source>
        <dbReference type="Proteomes" id="UP000245207"/>
    </source>
</evidence>
<dbReference type="PANTHER" id="PTHR33710:SF64">
    <property type="entry name" value="ENDONUCLEASE_EXONUCLEASE_PHOSPHATASE DOMAIN-CONTAINING PROTEIN"/>
    <property type="match status" value="1"/>
</dbReference>
<dbReference type="OrthoDB" id="1734150at2759"/>
<evidence type="ECO:0000256" key="1">
    <source>
        <dbReference type="SAM" id="Coils"/>
    </source>
</evidence>
<dbReference type="EMBL" id="PKPP01000964">
    <property type="protein sequence ID" value="PWA86944.1"/>
    <property type="molecule type" value="Genomic_DNA"/>
</dbReference>
<dbReference type="Proteomes" id="UP000245207">
    <property type="component" value="Unassembled WGS sequence"/>
</dbReference>
<keyword evidence="2" id="KW-0548">Nucleotidyltransferase</keyword>
<protein>
    <submittedName>
        <fullName evidence="2">RNA-directed DNA polymerase, eukaryota, Reverse transcriptase zinc-binding domain protein</fullName>
    </submittedName>
</protein>
<dbReference type="PANTHER" id="PTHR33710">
    <property type="entry name" value="BNAC02G09200D PROTEIN"/>
    <property type="match status" value="1"/>
</dbReference>
<dbReference type="GO" id="GO:0003964">
    <property type="term" value="F:RNA-directed DNA polymerase activity"/>
    <property type="evidence" value="ECO:0007669"/>
    <property type="project" value="UniProtKB-KW"/>
</dbReference>
<dbReference type="InterPro" id="IPR036691">
    <property type="entry name" value="Endo/exonu/phosph_ase_sf"/>
</dbReference>
<name>A0A2U1PMF1_ARTAN</name>
<keyword evidence="2" id="KW-0695">RNA-directed DNA polymerase</keyword>